<dbReference type="SUPFAM" id="SSF81606">
    <property type="entry name" value="PP2C-like"/>
    <property type="match status" value="1"/>
</dbReference>
<dbReference type="Gene3D" id="3.60.40.10">
    <property type="entry name" value="PPM-type phosphatase domain"/>
    <property type="match status" value="1"/>
</dbReference>
<dbReference type="Pfam" id="PF01590">
    <property type="entry name" value="GAF"/>
    <property type="match status" value="1"/>
</dbReference>
<evidence type="ECO:0000256" key="2">
    <source>
        <dbReference type="SAM" id="MobiDB-lite"/>
    </source>
</evidence>
<feature type="domain" description="PPM-type phosphatase" evidence="4">
    <location>
        <begin position="484"/>
        <end position="690"/>
    </location>
</feature>
<dbReference type="SMART" id="SM00065">
    <property type="entry name" value="GAF"/>
    <property type="match status" value="1"/>
</dbReference>
<dbReference type="InterPro" id="IPR013767">
    <property type="entry name" value="PAS_fold"/>
</dbReference>
<reference evidence="6" key="1">
    <citation type="submission" date="2023-07" db="EMBL/GenBank/DDBJ databases">
        <title>30 novel species of actinomycetes from the DSMZ collection.</title>
        <authorList>
            <person name="Nouioui I."/>
        </authorList>
    </citation>
    <scope>NUCLEOTIDE SEQUENCE [LARGE SCALE GENOMIC DNA]</scope>
    <source>
        <strain evidence="6">DSM 42041</strain>
    </source>
</reference>
<evidence type="ECO:0000313" key="5">
    <source>
        <dbReference type="EMBL" id="MDT0379687.1"/>
    </source>
</evidence>
<proteinExistence type="predicted"/>
<dbReference type="Gene3D" id="3.30.450.20">
    <property type="entry name" value="PAS domain"/>
    <property type="match status" value="2"/>
</dbReference>
<dbReference type="Proteomes" id="UP001183414">
    <property type="component" value="Unassembled WGS sequence"/>
</dbReference>
<dbReference type="Pfam" id="PF07228">
    <property type="entry name" value="SpoIIE"/>
    <property type="match status" value="1"/>
</dbReference>
<keyword evidence="6" id="KW-1185">Reference proteome</keyword>
<dbReference type="PANTHER" id="PTHR43156:SF2">
    <property type="entry name" value="STAGE II SPORULATION PROTEIN E"/>
    <property type="match status" value="1"/>
</dbReference>
<feature type="region of interest" description="Disordered" evidence="2">
    <location>
        <begin position="1"/>
        <end position="23"/>
    </location>
</feature>
<dbReference type="SUPFAM" id="SSF55781">
    <property type="entry name" value="GAF domain-like"/>
    <property type="match status" value="1"/>
</dbReference>
<dbReference type="InterPro" id="IPR003018">
    <property type="entry name" value="GAF"/>
</dbReference>
<dbReference type="Pfam" id="PF08448">
    <property type="entry name" value="PAS_4"/>
    <property type="match status" value="1"/>
</dbReference>
<dbReference type="InterPro" id="IPR052016">
    <property type="entry name" value="Bact_Sigma-Reg"/>
</dbReference>
<evidence type="ECO:0000259" key="4">
    <source>
        <dbReference type="PROSITE" id="PS51746"/>
    </source>
</evidence>
<evidence type="ECO:0000259" key="3">
    <source>
        <dbReference type="PROSITE" id="PS50112"/>
    </source>
</evidence>
<organism evidence="5 6">
    <name type="scientific">Streptomyces hazeniae</name>
    <dbReference type="NCBI Taxonomy" id="3075538"/>
    <lineage>
        <taxon>Bacteria</taxon>
        <taxon>Bacillati</taxon>
        <taxon>Actinomycetota</taxon>
        <taxon>Actinomycetes</taxon>
        <taxon>Kitasatosporales</taxon>
        <taxon>Streptomycetaceae</taxon>
        <taxon>Streptomyces</taxon>
    </lineage>
</organism>
<dbReference type="NCBIfam" id="TIGR00229">
    <property type="entry name" value="sensory_box"/>
    <property type="match status" value="1"/>
</dbReference>
<name>A0ABU2NT80_9ACTN</name>
<evidence type="ECO:0000313" key="6">
    <source>
        <dbReference type="Proteomes" id="UP001183414"/>
    </source>
</evidence>
<evidence type="ECO:0000256" key="1">
    <source>
        <dbReference type="ARBA" id="ARBA00022801"/>
    </source>
</evidence>
<dbReference type="CDD" id="cd00130">
    <property type="entry name" value="PAS"/>
    <property type="match status" value="1"/>
</dbReference>
<dbReference type="SMART" id="SM00091">
    <property type="entry name" value="PAS"/>
    <property type="match status" value="2"/>
</dbReference>
<dbReference type="InterPro" id="IPR013656">
    <property type="entry name" value="PAS_4"/>
</dbReference>
<dbReference type="PANTHER" id="PTHR43156">
    <property type="entry name" value="STAGE II SPORULATION PROTEIN E-RELATED"/>
    <property type="match status" value="1"/>
</dbReference>
<dbReference type="InterPro" id="IPR029016">
    <property type="entry name" value="GAF-like_dom_sf"/>
</dbReference>
<dbReference type="PROSITE" id="PS50112">
    <property type="entry name" value="PAS"/>
    <property type="match status" value="1"/>
</dbReference>
<protein>
    <submittedName>
        <fullName evidence="5">SpoIIE family protein phosphatase</fullName>
    </submittedName>
</protein>
<accession>A0ABU2NT80</accession>
<dbReference type="RefSeq" id="WP_311673483.1">
    <property type="nucleotide sequence ID" value="NZ_JAVREQ010000010.1"/>
</dbReference>
<comment type="caution">
    <text evidence="5">The sequence shown here is derived from an EMBL/GenBank/DDBJ whole genome shotgun (WGS) entry which is preliminary data.</text>
</comment>
<dbReference type="InterPro" id="IPR000014">
    <property type="entry name" value="PAS"/>
</dbReference>
<dbReference type="Gene3D" id="3.30.450.40">
    <property type="match status" value="1"/>
</dbReference>
<dbReference type="SMART" id="SM00331">
    <property type="entry name" value="PP2C_SIG"/>
    <property type="match status" value="1"/>
</dbReference>
<gene>
    <name evidence="5" type="ORF">RM572_13010</name>
</gene>
<dbReference type="Pfam" id="PF00989">
    <property type="entry name" value="PAS"/>
    <property type="match status" value="1"/>
</dbReference>
<sequence>MVTDGSRTGVGEEDRPSIGPSPPGGLMDVLAVAAVVIDASGRIVLWSPQAEELMGYRASEVLGRPAVRTLVPPEYRDRALKLFAEVMAESSGAWAGVFPIRHRDGGVRLLEFRNMRLTDDRGDPYALGLATDQGTVRQVEREVALSTRVVAQSPIGVAVFDTRLRTVSVNPALGDIAGLPPHARLDRSVRHILPFVDPDTAESVMRDVLRTGTPLRDQAVLGRPAGDPDHEHAWNLSYFRLESAGGDVLGLTVALRDITQQHEAATEAARARERLTTIADATARIGTTLDLEQTARELADAVVPRLADVAAVDILEDVLEHRGGPGEASGPPVFRALALAEAGPTEAARAADPVGEAARYGTDRLVARCVATGAPVRVPRVRPADLALIARDAESARLLDRAGLHSYLAVPLIARGTVLGALDLKRIGNPEPFDEDDIVLARELAGRAAISIDNARWYQRERATALTLQRSLLPQLPEPQPGLEIAYRYQPAGAASEVGGDWFDVIPLAGGRTALVVGDVMGSGVTAAATMGQVRTTIRALAHLHLEPDGILRSVDRSSTGLEQSIATCLYAVYDPATGECRLASAGHLPPVLARPGQPAQLLDLPTGAPLGVGTVPFHSTAVRLRPDDELVLYTDGLVEVRGQDIDERLALLRELLTPGAGLQETCDRLLRALRHPDHHDDIALLIARITRP</sequence>
<dbReference type="EMBL" id="JAVREQ010000010">
    <property type="protein sequence ID" value="MDT0379687.1"/>
    <property type="molecule type" value="Genomic_DNA"/>
</dbReference>
<feature type="domain" description="PAS" evidence="3">
    <location>
        <begin position="26"/>
        <end position="90"/>
    </location>
</feature>
<keyword evidence="1" id="KW-0378">Hydrolase</keyword>
<dbReference type="SUPFAM" id="SSF55785">
    <property type="entry name" value="PYP-like sensor domain (PAS domain)"/>
    <property type="match status" value="2"/>
</dbReference>
<dbReference type="InterPro" id="IPR035965">
    <property type="entry name" value="PAS-like_dom_sf"/>
</dbReference>
<dbReference type="InterPro" id="IPR001932">
    <property type="entry name" value="PPM-type_phosphatase-like_dom"/>
</dbReference>
<dbReference type="PROSITE" id="PS51746">
    <property type="entry name" value="PPM_2"/>
    <property type="match status" value="1"/>
</dbReference>
<dbReference type="InterPro" id="IPR036457">
    <property type="entry name" value="PPM-type-like_dom_sf"/>
</dbReference>